<keyword evidence="2" id="KW-1185">Reference proteome</keyword>
<dbReference type="EMBL" id="JAVFWL010000004">
    <property type="protein sequence ID" value="KAK6747794.1"/>
    <property type="molecule type" value="Genomic_DNA"/>
</dbReference>
<reference evidence="1 2" key="1">
    <citation type="submission" date="2023-08" db="EMBL/GenBank/DDBJ databases">
        <title>A Necator americanus chromosomal reference genome.</title>
        <authorList>
            <person name="Ilik V."/>
            <person name="Petrzelkova K.J."/>
            <person name="Pardy F."/>
            <person name="Fuh T."/>
            <person name="Niatou-Singa F.S."/>
            <person name="Gouil Q."/>
            <person name="Baker L."/>
            <person name="Ritchie M.E."/>
            <person name="Jex A.R."/>
            <person name="Gazzola D."/>
            <person name="Li H."/>
            <person name="Toshio Fujiwara R."/>
            <person name="Zhan B."/>
            <person name="Aroian R.V."/>
            <person name="Pafco B."/>
            <person name="Schwarz E.M."/>
        </authorList>
    </citation>
    <scope>NUCLEOTIDE SEQUENCE [LARGE SCALE GENOMIC DNA]</scope>
    <source>
        <strain evidence="1 2">Aroian</strain>
        <tissue evidence="1">Whole animal</tissue>
    </source>
</reference>
<protein>
    <submittedName>
        <fullName evidence="1">Uncharacterized protein</fullName>
    </submittedName>
</protein>
<organism evidence="1 2">
    <name type="scientific">Necator americanus</name>
    <name type="common">Human hookworm</name>
    <dbReference type="NCBI Taxonomy" id="51031"/>
    <lineage>
        <taxon>Eukaryota</taxon>
        <taxon>Metazoa</taxon>
        <taxon>Ecdysozoa</taxon>
        <taxon>Nematoda</taxon>
        <taxon>Chromadorea</taxon>
        <taxon>Rhabditida</taxon>
        <taxon>Rhabditina</taxon>
        <taxon>Rhabditomorpha</taxon>
        <taxon>Strongyloidea</taxon>
        <taxon>Ancylostomatidae</taxon>
        <taxon>Bunostominae</taxon>
        <taxon>Necator</taxon>
    </lineage>
</organism>
<accession>A0ABR1DBC5</accession>
<name>A0ABR1DBC5_NECAM</name>
<comment type="caution">
    <text evidence="1">The sequence shown here is derived from an EMBL/GenBank/DDBJ whole genome shotgun (WGS) entry which is preliminary data.</text>
</comment>
<gene>
    <name evidence="1" type="primary">Necator_chrIV.g14075</name>
    <name evidence="1" type="ORF">RB195_000781</name>
</gene>
<sequence>MVNMIHASQNVKMLFSDTMRGQFSKEVLPAVVYVGTKVGSSHRLRPYGDRANREAHEMSRPSAFRAMISECCMFQDHQTLHKDKTAYRTTRFICVGEIGEQNGIENQVTAAAVPSEAQWRIASVNMANHITQFNGYPAKASSRQLGLRDSVRVVNIPPANLKQQLVCNRAYDRLCETPNCIVYPNEGAHRRECHDNNPFKIAVMILERESDVLARKTLEAFYIAKSPMHRCDQRGGAMSRLRL</sequence>
<evidence type="ECO:0000313" key="1">
    <source>
        <dbReference type="EMBL" id="KAK6747794.1"/>
    </source>
</evidence>
<proteinExistence type="predicted"/>
<dbReference type="Proteomes" id="UP001303046">
    <property type="component" value="Unassembled WGS sequence"/>
</dbReference>
<evidence type="ECO:0000313" key="2">
    <source>
        <dbReference type="Proteomes" id="UP001303046"/>
    </source>
</evidence>